<organism evidence="1 2">
    <name type="scientific">Burkholderia pseudomallei</name>
    <name type="common">Pseudomonas pseudomallei</name>
    <dbReference type="NCBI Taxonomy" id="28450"/>
    <lineage>
        <taxon>Bacteria</taxon>
        <taxon>Pseudomonadati</taxon>
        <taxon>Pseudomonadota</taxon>
        <taxon>Betaproteobacteria</taxon>
        <taxon>Burkholderiales</taxon>
        <taxon>Burkholderiaceae</taxon>
        <taxon>Burkholderia</taxon>
        <taxon>pseudomallei group</taxon>
    </lineage>
</organism>
<reference evidence="1 2" key="1">
    <citation type="submission" date="2014-08" db="EMBL/GenBank/DDBJ databases">
        <authorList>
            <person name="Bunnell A."/>
            <person name="Chain P.S."/>
            <person name="Chertkov O."/>
            <person name="Currie B.J."/>
            <person name="Daligault H.E."/>
            <person name="Davenport K.W."/>
            <person name="Davis C."/>
            <person name="Gleasner C.D."/>
            <person name="Johnson S.L."/>
            <person name="Kaestli M."/>
            <person name="Koren S."/>
            <person name="Kunde Y.A."/>
            <person name="Mayo M."/>
            <person name="McMurry K.K."/>
            <person name="Price E.P."/>
            <person name="Reitenga K.G."/>
            <person name="Robison R."/>
            <person name="Rosovitz M.J."/>
            <person name="Sarovich D.S."/>
            <person name="Teshima H."/>
        </authorList>
    </citation>
    <scope>NUCLEOTIDE SEQUENCE [LARGE SCALE GENOMIC DNA]</scope>
    <source>
        <strain evidence="1 2">MSHR44</strain>
    </source>
</reference>
<dbReference type="AlphaFoldDB" id="A0AA40MFB4"/>
<evidence type="ECO:0000313" key="2">
    <source>
        <dbReference type="Proteomes" id="UP000030475"/>
    </source>
</evidence>
<protein>
    <submittedName>
        <fullName evidence="1">Uncharacterized protein</fullName>
    </submittedName>
</protein>
<evidence type="ECO:0000313" key="1">
    <source>
        <dbReference type="EMBL" id="KGX17038.1"/>
    </source>
</evidence>
<accession>A0AA40MFB4</accession>
<sequence length="69" mass="7906">MTLHKRWTYRQITDKAEKRIRALMAEAAEAPHLAHYYHEQARGVLNLWNDLTRGGRANSDSRISGATEA</sequence>
<dbReference type="EMBL" id="JQIM01000007">
    <property type="protein sequence ID" value="KGX17038.1"/>
    <property type="molecule type" value="Genomic_DNA"/>
</dbReference>
<gene>
    <name evidence="1" type="ORF">Y036_6177</name>
</gene>
<name>A0AA40MFB4_BURPE</name>
<proteinExistence type="predicted"/>
<dbReference type="Proteomes" id="UP000030475">
    <property type="component" value="Unassembled WGS sequence"/>
</dbReference>
<comment type="caution">
    <text evidence="1">The sequence shown here is derived from an EMBL/GenBank/DDBJ whole genome shotgun (WGS) entry which is preliminary data.</text>
</comment>